<feature type="domain" description="Transcriptional coactivator p15 (PC4) C-terminal" evidence="1">
    <location>
        <begin position="24"/>
        <end position="69"/>
    </location>
</feature>
<dbReference type="AlphaFoldDB" id="A0A4R6Q271"/>
<protein>
    <recommendedName>
        <fullName evidence="1">Transcriptional coactivator p15 (PC4) C-terminal domain-containing protein</fullName>
    </recommendedName>
</protein>
<dbReference type="Proteomes" id="UP000295500">
    <property type="component" value="Unassembled WGS sequence"/>
</dbReference>
<dbReference type="EMBL" id="SNXO01000018">
    <property type="protein sequence ID" value="TDP55965.1"/>
    <property type="molecule type" value="Genomic_DNA"/>
</dbReference>
<gene>
    <name evidence="2" type="ORF">EV211_11819</name>
</gene>
<dbReference type="GO" id="GO:0003677">
    <property type="term" value="F:DNA binding"/>
    <property type="evidence" value="ECO:0007669"/>
    <property type="project" value="InterPro"/>
</dbReference>
<accession>A0A4R6Q271</accession>
<name>A0A4R6Q271_9FIRM</name>
<evidence type="ECO:0000313" key="3">
    <source>
        <dbReference type="Proteomes" id="UP000295500"/>
    </source>
</evidence>
<proteinExistence type="predicted"/>
<sequence>MENKRNEISFEVIEHVGVIAKYQNGWQKEINVVSWNDGPAKYDIRDWDPDHEHMSRGITLSEDDMQSLRGLMDGREKVAMAKFTEKKSKGWER</sequence>
<comment type="caution">
    <text evidence="2">The sequence shown here is derived from an EMBL/GenBank/DDBJ whole genome shotgun (WGS) entry which is preliminary data.</text>
</comment>
<evidence type="ECO:0000259" key="1">
    <source>
        <dbReference type="Pfam" id="PF02229"/>
    </source>
</evidence>
<dbReference type="Gene3D" id="2.30.31.70">
    <property type="match status" value="1"/>
</dbReference>
<dbReference type="RefSeq" id="WP_133528486.1">
    <property type="nucleotide sequence ID" value="NZ_SNXO01000018.1"/>
</dbReference>
<reference evidence="2 3" key="1">
    <citation type="submission" date="2019-03" db="EMBL/GenBank/DDBJ databases">
        <title>Genomic Encyclopedia of Type Strains, Phase IV (KMG-IV): sequencing the most valuable type-strain genomes for metagenomic binning, comparative biology and taxonomic classification.</title>
        <authorList>
            <person name="Goeker M."/>
        </authorList>
    </citation>
    <scope>NUCLEOTIDE SEQUENCE [LARGE SCALE GENOMIC DNA]</scope>
    <source>
        <strain evidence="2 3">DSM 28287</strain>
    </source>
</reference>
<dbReference type="InterPro" id="IPR003173">
    <property type="entry name" value="PC4_C"/>
</dbReference>
<dbReference type="OrthoDB" id="7067273at2"/>
<dbReference type="Pfam" id="PF02229">
    <property type="entry name" value="PC4"/>
    <property type="match status" value="1"/>
</dbReference>
<organism evidence="2 3">
    <name type="scientific">Aminicella lysinilytica</name>
    <dbReference type="NCBI Taxonomy" id="433323"/>
    <lineage>
        <taxon>Bacteria</taxon>
        <taxon>Bacillati</taxon>
        <taxon>Bacillota</taxon>
        <taxon>Clostridia</taxon>
        <taxon>Peptostreptococcales</taxon>
        <taxon>Anaerovoracaceae</taxon>
        <taxon>Aminicella</taxon>
    </lineage>
</organism>
<keyword evidence="3" id="KW-1185">Reference proteome</keyword>
<evidence type="ECO:0000313" key="2">
    <source>
        <dbReference type="EMBL" id="TDP55965.1"/>
    </source>
</evidence>
<dbReference type="GO" id="GO:0006355">
    <property type="term" value="P:regulation of DNA-templated transcription"/>
    <property type="evidence" value="ECO:0007669"/>
    <property type="project" value="InterPro"/>
</dbReference>